<evidence type="ECO:0000256" key="5">
    <source>
        <dbReference type="ARBA" id="ARBA00022490"/>
    </source>
</evidence>
<dbReference type="PANTHER" id="PTHR15975">
    <property type="entry name" value="CCR4-NOT TRANSCRIPTION COMPLEX SUBUNIT 11"/>
    <property type="match status" value="1"/>
</dbReference>
<dbReference type="AlphaFoldDB" id="A0A0C9RQD7"/>
<evidence type="ECO:0000256" key="2">
    <source>
        <dbReference type="ARBA" id="ARBA00004496"/>
    </source>
</evidence>
<proteinExistence type="inferred from homology"/>
<dbReference type="GO" id="GO:0030014">
    <property type="term" value="C:CCR4-NOT complex"/>
    <property type="evidence" value="ECO:0007669"/>
    <property type="project" value="InterPro"/>
</dbReference>
<organism evidence="10">
    <name type="scientific">Wollemia nobilis</name>
    <dbReference type="NCBI Taxonomy" id="56998"/>
    <lineage>
        <taxon>Eukaryota</taxon>
        <taxon>Viridiplantae</taxon>
        <taxon>Streptophyta</taxon>
        <taxon>Embryophyta</taxon>
        <taxon>Tracheophyta</taxon>
        <taxon>Spermatophyta</taxon>
        <taxon>Pinopsida</taxon>
        <taxon>Pinidae</taxon>
        <taxon>Conifers II</taxon>
        <taxon>Araucariales</taxon>
        <taxon>Araucariaceae</taxon>
        <taxon>Wollemia</taxon>
    </lineage>
</organism>
<dbReference type="PANTHER" id="PTHR15975:SF0">
    <property type="entry name" value="CCR4-NOT TRANSCRIPTION COMPLEX SUBUNIT 11"/>
    <property type="match status" value="1"/>
</dbReference>
<dbReference type="EMBL" id="GCHU01025211">
    <property type="protein sequence ID" value="JAG85644.1"/>
    <property type="molecule type" value="Transcribed_RNA"/>
</dbReference>
<evidence type="ECO:0000256" key="9">
    <source>
        <dbReference type="ARBA" id="ARBA00023242"/>
    </source>
</evidence>
<comment type="similarity">
    <text evidence="3">Belongs to the CNOT11 family.</text>
</comment>
<evidence type="ECO:0000256" key="7">
    <source>
        <dbReference type="ARBA" id="ARBA00023158"/>
    </source>
</evidence>
<keyword evidence="8" id="KW-0804">Transcription</keyword>
<dbReference type="GO" id="GO:0005737">
    <property type="term" value="C:cytoplasm"/>
    <property type="evidence" value="ECO:0007669"/>
    <property type="project" value="UniProtKB-SubCell"/>
</dbReference>
<evidence type="ECO:0000313" key="10">
    <source>
        <dbReference type="EMBL" id="JAG85644.1"/>
    </source>
</evidence>
<dbReference type="GO" id="GO:0005634">
    <property type="term" value="C:nucleus"/>
    <property type="evidence" value="ECO:0007669"/>
    <property type="project" value="UniProtKB-SubCell"/>
</dbReference>
<evidence type="ECO:0000256" key="6">
    <source>
        <dbReference type="ARBA" id="ARBA00023015"/>
    </source>
</evidence>
<dbReference type="Pfam" id="PF10155">
    <property type="entry name" value="CNOT11"/>
    <property type="match status" value="1"/>
</dbReference>
<keyword evidence="9" id="KW-0539">Nucleus</keyword>
<comment type="subcellular location">
    <subcellularLocation>
        <location evidence="2">Cytoplasm</location>
    </subcellularLocation>
    <subcellularLocation>
        <location evidence="1">Nucleus</location>
    </subcellularLocation>
</comment>
<accession>A0A0C9RQD7</accession>
<dbReference type="InterPro" id="IPR019312">
    <property type="entry name" value="CNOT11"/>
</dbReference>
<evidence type="ECO:0000256" key="4">
    <source>
        <dbReference type="ARBA" id="ARBA00014872"/>
    </source>
</evidence>
<reference evidence="10" key="1">
    <citation type="submission" date="2015-02" db="EMBL/GenBank/DDBJ databases">
        <title>A transcriptome of Wollemia nobilis - a relic of Gondwana.</title>
        <authorList>
            <person name="Chia J.Y."/>
            <person name="Leong Y.S."/>
            <person name="Abdul Karim S."/>
            <person name="Wan Azmi N."/>
            <person name="Hercus R."/>
            <person name="Croft L."/>
        </authorList>
    </citation>
    <scope>NUCLEOTIDE SEQUENCE</scope>
    <source>
        <strain evidence="10">MaeBrown</strain>
        <tissue evidence="10">Leaf</tissue>
    </source>
</reference>
<protein>
    <recommendedName>
        <fullName evidence="4">CCR4-NOT transcription complex subunit 11</fullName>
    </recommendedName>
</protein>
<keyword evidence="7" id="KW-0943">RNA-mediated gene silencing</keyword>
<keyword evidence="6" id="KW-0805">Transcription regulation</keyword>
<evidence type="ECO:0000256" key="1">
    <source>
        <dbReference type="ARBA" id="ARBA00004123"/>
    </source>
</evidence>
<name>A0A0C9RQD7_9CONI</name>
<evidence type="ECO:0000256" key="3">
    <source>
        <dbReference type="ARBA" id="ARBA00008030"/>
    </source>
</evidence>
<sequence>MLNAADTAALLALLGENRNLDGIMEEFHSKFKHSDQFHICCTLVMLLEDRRILKQPQRLVAFYVLHNLYCKEQLSVTPFLSLLIDAATDNTADKVETAFLLQLLGSTKSNNSQKEISSQTTGEYITTFDPNVHTFFSREELLKEYSDKLPVEPYKSYFKNAATKNVIRDPDVPNGCDADAPELDDSTPQGNHRIGGGNREAAAAGLIQNLSLKGREPPWVRPVPPRLPEQDGELVWLTPENDHELLWDFSMCADTSRGAAVRDLISRALKGALPPAQQQKLFLELEADPKLVYHCGITPNRLPELVENNPLIAVEVLLKMMNSIQIQEYFKVLVNMDMSLHSMEVVNRLTSAVDIPTHFIHVYISNCIQSCENIKDKYMQNRLVRLVCVFLTSLIKHKIINVQDLFIEVQAFCIEFSRIREAATLFRLLKSLE</sequence>
<keyword evidence="5" id="KW-0963">Cytoplasm</keyword>
<dbReference type="GO" id="GO:0031047">
    <property type="term" value="P:regulatory ncRNA-mediated gene silencing"/>
    <property type="evidence" value="ECO:0007669"/>
    <property type="project" value="UniProtKB-KW"/>
</dbReference>
<evidence type="ECO:0000256" key="8">
    <source>
        <dbReference type="ARBA" id="ARBA00023163"/>
    </source>
</evidence>